<dbReference type="Proteomes" id="UP001187531">
    <property type="component" value="Unassembled WGS sequence"/>
</dbReference>
<dbReference type="InterPro" id="IPR041588">
    <property type="entry name" value="Integrase_H2C2"/>
</dbReference>
<gene>
    <name evidence="3" type="ORF">QYM36_015542</name>
</gene>
<evidence type="ECO:0000313" key="3">
    <source>
        <dbReference type="EMBL" id="KAK2707894.1"/>
    </source>
</evidence>
<dbReference type="InterPro" id="IPR050951">
    <property type="entry name" value="Retrovirus_Pol_polyprotein"/>
</dbReference>
<proteinExistence type="predicted"/>
<evidence type="ECO:0000259" key="2">
    <source>
        <dbReference type="Pfam" id="PF17921"/>
    </source>
</evidence>
<comment type="caution">
    <text evidence="3">The sequence shown here is derived from an EMBL/GenBank/DDBJ whole genome shotgun (WGS) entry which is preliminary data.</text>
</comment>
<dbReference type="Gene3D" id="1.10.340.70">
    <property type="match status" value="1"/>
</dbReference>
<protein>
    <recommendedName>
        <fullName evidence="1">RNA-directed DNA polymerase</fullName>
        <ecNumber evidence="1">2.7.7.49</ecNumber>
    </recommendedName>
</protein>
<reference evidence="3" key="1">
    <citation type="submission" date="2023-07" db="EMBL/GenBank/DDBJ databases">
        <title>Chromosome-level genome assembly of Artemia franciscana.</title>
        <authorList>
            <person name="Jo E."/>
        </authorList>
    </citation>
    <scope>NUCLEOTIDE SEQUENCE</scope>
    <source>
        <tissue evidence="3">Whole body</tissue>
    </source>
</reference>
<dbReference type="EC" id="2.7.7.49" evidence="1"/>
<sequence length="232" mass="27291">MLNREPFFWIPEYDQTLAELKQSIINRVNLMTDHLLLETIVRNPIHKAPPKVQRLMLQLQPYDLHLQFWPGSEIPITDGLSRLHPPDMDEKLVAEKDVCLHQLSRHLPARLFSNIQHELSTNKEIIFKGKKLIIIKLLLTDILRQPHTADIRVEKTEQRAIILVYWPGLNADIEQHVSSCQTCGRNMPSNQREPMMSHKIPYLPWQEVASVVFKLQNNDYLVTVDYHRHFFK</sequence>
<evidence type="ECO:0000313" key="4">
    <source>
        <dbReference type="Proteomes" id="UP001187531"/>
    </source>
</evidence>
<name>A0AA88KZJ0_ARTSF</name>
<dbReference type="EMBL" id="JAVRJZ010000019">
    <property type="protein sequence ID" value="KAK2707894.1"/>
    <property type="molecule type" value="Genomic_DNA"/>
</dbReference>
<evidence type="ECO:0000256" key="1">
    <source>
        <dbReference type="ARBA" id="ARBA00012493"/>
    </source>
</evidence>
<dbReference type="PANTHER" id="PTHR37984:SF7">
    <property type="entry name" value="INTEGRASE CATALYTIC DOMAIN-CONTAINING PROTEIN"/>
    <property type="match status" value="1"/>
</dbReference>
<keyword evidence="4" id="KW-1185">Reference proteome</keyword>
<dbReference type="AlphaFoldDB" id="A0AA88KZJ0"/>
<accession>A0AA88KZJ0</accession>
<dbReference type="Pfam" id="PF17921">
    <property type="entry name" value="Integrase_H2C2"/>
    <property type="match status" value="1"/>
</dbReference>
<organism evidence="3 4">
    <name type="scientific">Artemia franciscana</name>
    <name type="common">Brine shrimp</name>
    <name type="synonym">Artemia sanfranciscana</name>
    <dbReference type="NCBI Taxonomy" id="6661"/>
    <lineage>
        <taxon>Eukaryota</taxon>
        <taxon>Metazoa</taxon>
        <taxon>Ecdysozoa</taxon>
        <taxon>Arthropoda</taxon>
        <taxon>Crustacea</taxon>
        <taxon>Branchiopoda</taxon>
        <taxon>Anostraca</taxon>
        <taxon>Artemiidae</taxon>
        <taxon>Artemia</taxon>
    </lineage>
</organism>
<feature type="domain" description="Integrase zinc-binding" evidence="2">
    <location>
        <begin position="141"/>
        <end position="188"/>
    </location>
</feature>
<dbReference type="GO" id="GO:0003964">
    <property type="term" value="F:RNA-directed DNA polymerase activity"/>
    <property type="evidence" value="ECO:0007669"/>
    <property type="project" value="UniProtKB-EC"/>
</dbReference>
<dbReference type="PANTHER" id="PTHR37984">
    <property type="entry name" value="PROTEIN CBG26694"/>
    <property type="match status" value="1"/>
</dbReference>